<organism evidence="1 2">
    <name type="scientific">Thermothielavioides terrestris</name>
    <dbReference type="NCBI Taxonomy" id="2587410"/>
    <lineage>
        <taxon>Eukaryota</taxon>
        <taxon>Fungi</taxon>
        <taxon>Dikarya</taxon>
        <taxon>Ascomycota</taxon>
        <taxon>Pezizomycotina</taxon>
        <taxon>Sordariomycetes</taxon>
        <taxon>Sordariomycetidae</taxon>
        <taxon>Sordariales</taxon>
        <taxon>Chaetomiaceae</taxon>
        <taxon>Thermothielavioides</taxon>
    </lineage>
</organism>
<evidence type="ECO:0000313" key="2">
    <source>
        <dbReference type="Proteomes" id="UP000289323"/>
    </source>
</evidence>
<sequence>MSRRNVLDFADQFVPFVPVAVQAHHLVNHLLQSGCDWGRLYGEALRGWFLANHGSDEERWFDAIISELKWRG</sequence>
<protein>
    <submittedName>
        <fullName evidence="1">Fffdb596-a682-419e-947d-cf7e28dbb15f</fullName>
    </submittedName>
</protein>
<evidence type="ECO:0000313" key="1">
    <source>
        <dbReference type="EMBL" id="SPQ23989.1"/>
    </source>
</evidence>
<dbReference type="EMBL" id="OUUZ01000011">
    <property type="protein sequence ID" value="SPQ23989.1"/>
    <property type="molecule type" value="Genomic_DNA"/>
</dbReference>
<proteinExistence type="predicted"/>
<reference evidence="1 2" key="1">
    <citation type="submission" date="2018-04" db="EMBL/GenBank/DDBJ databases">
        <authorList>
            <person name="Huttner S."/>
            <person name="Dainat J."/>
        </authorList>
    </citation>
    <scope>NUCLEOTIDE SEQUENCE [LARGE SCALE GENOMIC DNA]</scope>
</reference>
<dbReference type="AlphaFoldDB" id="A0A3S4ARB5"/>
<accession>A0A3S4ARB5</accession>
<dbReference type="Proteomes" id="UP000289323">
    <property type="component" value="Unassembled WGS sequence"/>
</dbReference>
<name>A0A3S4ARB5_9PEZI</name>
<gene>
    <name evidence="1" type="ORF">TT172_LOCUS6408</name>
</gene>